<reference evidence="3" key="1">
    <citation type="journal article" date="2014" name="Front. Microbiol.">
        <title>High frequency of phylogenetically diverse reductive dehalogenase-homologous genes in deep subseafloor sedimentary metagenomes.</title>
        <authorList>
            <person name="Kawai M."/>
            <person name="Futagami T."/>
            <person name="Toyoda A."/>
            <person name="Takaki Y."/>
            <person name="Nishi S."/>
            <person name="Hori S."/>
            <person name="Arai W."/>
            <person name="Tsubouchi T."/>
            <person name="Morono Y."/>
            <person name="Uchiyama I."/>
            <person name="Ito T."/>
            <person name="Fujiyama A."/>
            <person name="Inagaki F."/>
            <person name="Takami H."/>
        </authorList>
    </citation>
    <scope>NUCLEOTIDE SEQUENCE</scope>
    <source>
        <strain evidence="3">Expedition CK06-06</strain>
    </source>
</reference>
<evidence type="ECO:0000313" key="3">
    <source>
        <dbReference type="EMBL" id="GAI75507.1"/>
    </source>
</evidence>
<dbReference type="Pfam" id="PF02113">
    <property type="entry name" value="Peptidase_S13"/>
    <property type="match status" value="2"/>
</dbReference>
<dbReference type="InterPro" id="IPR012338">
    <property type="entry name" value="Beta-lactam/transpept-like"/>
</dbReference>
<accession>X1R466</accession>
<dbReference type="GO" id="GO:0004185">
    <property type="term" value="F:serine-type carboxypeptidase activity"/>
    <property type="evidence" value="ECO:0007669"/>
    <property type="project" value="InterPro"/>
</dbReference>
<sequence length="307" mass="34329">ATEFYKDQDSNLKVKGYGDPLLISETLVEIVNNIILKFNTKLKNINDLVLDDSYFKAPVLIPGVTSSYEPYDAPNGALCVNFNTVNFRRDQNGSYVSAETQTPLLPFALSKITESAMDRGRIILSPKKNEITLYAGHLLLYFLKKESIKSNGIIRIGRVQKELDKLIFRYLSRFSLKQVVSKLLEHSNNFIANQLLIAAGAKVYGPPGTLNKGIRAAIAYAKNNLKIDNINVVEGSGISRRNRISAKSLYKILKVFEPYHSLMHRKGRAFYKTGTLKGINTRVGYIVNAKGKLYCFVVLLNTPGKST</sequence>
<protein>
    <recommendedName>
        <fullName evidence="4">D-alanyl-D-alanine carboxypeptidase/D-alanyl-D-alanine-endopeptidase</fullName>
    </recommendedName>
</protein>
<comment type="similarity">
    <text evidence="1">Belongs to the peptidase S13 family.</text>
</comment>
<feature type="non-terminal residue" evidence="3">
    <location>
        <position position="1"/>
    </location>
</feature>
<dbReference type="EMBL" id="BARW01014423">
    <property type="protein sequence ID" value="GAI75507.1"/>
    <property type="molecule type" value="Genomic_DNA"/>
</dbReference>
<dbReference type="PRINTS" id="PR00922">
    <property type="entry name" value="DADACBPTASE3"/>
</dbReference>
<name>X1R466_9ZZZZ</name>
<feature type="non-terminal residue" evidence="3">
    <location>
        <position position="307"/>
    </location>
</feature>
<keyword evidence="2" id="KW-0378">Hydrolase</keyword>
<dbReference type="PANTHER" id="PTHR30023">
    <property type="entry name" value="D-ALANYL-D-ALANINE CARBOXYPEPTIDASE"/>
    <property type="match status" value="1"/>
</dbReference>
<dbReference type="AlphaFoldDB" id="X1R466"/>
<evidence type="ECO:0008006" key="4">
    <source>
        <dbReference type="Google" id="ProtNLM"/>
    </source>
</evidence>
<proteinExistence type="inferred from homology"/>
<dbReference type="PANTHER" id="PTHR30023:SF0">
    <property type="entry name" value="PENICILLIN-SENSITIVE CARBOXYPEPTIDASE A"/>
    <property type="match status" value="1"/>
</dbReference>
<comment type="caution">
    <text evidence="3">The sequence shown here is derived from an EMBL/GenBank/DDBJ whole genome shotgun (WGS) entry which is preliminary data.</text>
</comment>
<evidence type="ECO:0000256" key="2">
    <source>
        <dbReference type="ARBA" id="ARBA00022801"/>
    </source>
</evidence>
<dbReference type="GO" id="GO:0000270">
    <property type="term" value="P:peptidoglycan metabolic process"/>
    <property type="evidence" value="ECO:0007669"/>
    <property type="project" value="TreeGrafter"/>
</dbReference>
<dbReference type="InterPro" id="IPR000667">
    <property type="entry name" value="Peptidase_S13"/>
</dbReference>
<gene>
    <name evidence="3" type="ORF">S12H4_25566</name>
</gene>
<evidence type="ECO:0000256" key="1">
    <source>
        <dbReference type="ARBA" id="ARBA00006096"/>
    </source>
</evidence>
<organism evidence="3">
    <name type="scientific">marine sediment metagenome</name>
    <dbReference type="NCBI Taxonomy" id="412755"/>
    <lineage>
        <taxon>unclassified sequences</taxon>
        <taxon>metagenomes</taxon>
        <taxon>ecological metagenomes</taxon>
    </lineage>
</organism>
<dbReference type="SUPFAM" id="SSF56601">
    <property type="entry name" value="beta-lactamase/transpeptidase-like"/>
    <property type="match status" value="1"/>
</dbReference>
<dbReference type="GO" id="GO:0006508">
    <property type="term" value="P:proteolysis"/>
    <property type="evidence" value="ECO:0007669"/>
    <property type="project" value="InterPro"/>
</dbReference>
<dbReference type="Gene3D" id="3.40.710.10">
    <property type="entry name" value="DD-peptidase/beta-lactamase superfamily"/>
    <property type="match status" value="1"/>
</dbReference>